<keyword evidence="1" id="KW-0812">Transmembrane</keyword>
<evidence type="ECO:0000256" key="1">
    <source>
        <dbReference type="SAM" id="Phobius"/>
    </source>
</evidence>
<dbReference type="AlphaFoldDB" id="A0A926WCQ6"/>
<keyword evidence="1" id="KW-1133">Transmembrane helix</keyword>
<evidence type="ECO:0000313" key="3">
    <source>
        <dbReference type="Proteomes" id="UP000662185"/>
    </source>
</evidence>
<dbReference type="EMBL" id="JACJQU010000001">
    <property type="protein sequence ID" value="MBD2292047.1"/>
    <property type="molecule type" value="Genomic_DNA"/>
</dbReference>
<keyword evidence="1" id="KW-0472">Membrane</keyword>
<comment type="caution">
    <text evidence="2">The sequence shown here is derived from an EMBL/GenBank/DDBJ whole genome shotgun (WGS) entry which is preliminary data.</text>
</comment>
<dbReference type="InterPro" id="IPR047961">
    <property type="entry name" value="Transp_suffix-like"/>
</dbReference>
<name>A0A926WCQ6_9NOST</name>
<dbReference type="NCBIfam" id="NF033684">
    <property type="entry name" value="suffix_2_RND"/>
    <property type="match status" value="1"/>
</dbReference>
<evidence type="ECO:0000313" key="2">
    <source>
        <dbReference type="EMBL" id="MBD2292047.1"/>
    </source>
</evidence>
<accession>A0A926WCQ6</accession>
<reference evidence="3" key="1">
    <citation type="journal article" date="2020" name="ISME J.">
        <title>Comparative genomics reveals insights into cyanobacterial evolution and habitat adaptation.</title>
        <authorList>
            <person name="Chen M.Y."/>
            <person name="Teng W.K."/>
            <person name="Zhao L."/>
            <person name="Hu C.X."/>
            <person name="Zhou Y.K."/>
            <person name="Han B.P."/>
            <person name="Song L.R."/>
            <person name="Shu W.S."/>
        </authorList>
    </citation>
    <scope>NUCLEOTIDE SEQUENCE [LARGE SCALE GENOMIC DNA]</scope>
    <source>
        <strain evidence="3">FACHB-251</strain>
    </source>
</reference>
<dbReference type="Proteomes" id="UP000662185">
    <property type="component" value="Unassembled WGS sequence"/>
</dbReference>
<proteinExistence type="predicted"/>
<dbReference type="RefSeq" id="WP_190556121.1">
    <property type="nucleotide sequence ID" value="NZ_JACJQU010000001.1"/>
</dbReference>
<gene>
    <name evidence="2" type="ORF">H6G06_00760</name>
</gene>
<sequence>MQKLGLVLIIVSFLPWLAIAIILPFLPISVAQKALLVPALLVFAEVLFWLGALLVGKEVVQKYRRYLNFRYLRILFKRWKRKNRKRL</sequence>
<feature type="transmembrane region" description="Helical" evidence="1">
    <location>
        <begin position="36"/>
        <end position="55"/>
    </location>
</feature>
<organism evidence="2 3">
    <name type="scientific">Anabaena sphaerica FACHB-251</name>
    <dbReference type="NCBI Taxonomy" id="2692883"/>
    <lineage>
        <taxon>Bacteria</taxon>
        <taxon>Bacillati</taxon>
        <taxon>Cyanobacteriota</taxon>
        <taxon>Cyanophyceae</taxon>
        <taxon>Nostocales</taxon>
        <taxon>Nostocaceae</taxon>
        <taxon>Anabaena</taxon>
    </lineage>
</organism>
<keyword evidence="3" id="KW-1185">Reference proteome</keyword>
<protein>
    <submittedName>
        <fullName evidence="2">Transporter suffix domain-containing protein</fullName>
    </submittedName>
</protein>